<evidence type="ECO:0000313" key="1">
    <source>
        <dbReference type="EMBL" id="KKM99976.1"/>
    </source>
</evidence>
<dbReference type="EMBL" id="LAZR01005436">
    <property type="protein sequence ID" value="KKM99976.1"/>
    <property type="molecule type" value="Genomic_DNA"/>
</dbReference>
<proteinExistence type="predicted"/>
<reference evidence="1" key="1">
    <citation type="journal article" date="2015" name="Nature">
        <title>Complex archaea that bridge the gap between prokaryotes and eukaryotes.</title>
        <authorList>
            <person name="Spang A."/>
            <person name="Saw J.H."/>
            <person name="Jorgensen S.L."/>
            <person name="Zaremba-Niedzwiedzka K."/>
            <person name="Martijn J."/>
            <person name="Lind A.E."/>
            <person name="van Eijk R."/>
            <person name="Schleper C."/>
            <person name="Guy L."/>
            <person name="Ettema T.J."/>
        </authorList>
    </citation>
    <scope>NUCLEOTIDE SEQUENCE</scope>
</reference>
<protein>
    <submittedName>
        <fullName evidence="1">Uncharacterized protein</fullName>
    </submittedName>
</protein>
<accession>A0A0F9MKW3</accession>
<dbReference type="AlphaFoldDB" id="A0A0F9MKW3"/>
<comment type="caution">
    <text evidence="1">The sequence shown here is derived from an EMBL/GenBank/DDBJ whole genome shotgun (WGS) entry which is preliminary data.</text>
</comment>
<name>A0A0F9MKW3_9ZZZZ</name>
<organism evidence="1">
    <name type="scientific">marine sediment metagenome</name>
    <dbReference type="NCBI Taxonomy" id="412755"/>
    <lineage>
        <taxon>unclassified sequences</taxon>
        <taxon>metagenomes</taxon>
        <taxon>ecological metagenomes</taxon>
    </lineage>
</organism>
<feature type="non-terminal residue" evidence="1">
    <location>
        <position position="1"/>
    </location>
</feature>
<gene>
    <name evidence="1" type="ORF">LCGC14_1142490</name>
</gene>
<sequence length="33" mass="3880">EYTPQPEAVKVYGKLLKSYEDLSDFVETNHHKN</sequence>